<gene>
    <name evidence="9" type="primary">Inpp1</name>
    <name evidence="9" type="ORF">CLIRUF_R15256</name>
</gene>
<evidence type="ECO:0000256" key="2">
    <source>
        <dbReference type="ARBA" id="ARBA00022671"/>
    </source>
</evidence>
<dbReference type="InterPro" id="IPR044897">
    <property type="entry name" value="INPP1_dom_1"/>
</dbReference>
<dbReference type="Pfam" id="PF00459">
    <property type="entry name" value="Inositol_P"/>
    <property type="match status" value="1"/>
</dbReference>
<comment type="cofactor">
    <cofactor evidence="8">
        <name>Mg(2+)</name>
        <dbReference type="ChEBI" id="CHEBI:18420"/>
    </cofactor>
</comment>
<dbReference type="InterPro" id="IPR000760">
    <property type="entry name" value="Inositol_monophosphatase-like"/>
</dbReference>
<dbReference type="GO" id="GO:0004441">
    <property type="term" value="F:inositol-1,4-bisphosphate 1-phosphatase activity"/>
    <property type="evidence" value="ECO:0007669"/>
    <property type="project" value="UniProtKB-EC"/>
</dbReference>
<reference evidence="9 10" key="1">
    <citation type="submission" date="2019-09" db="EMBL/GenBank/DDBJ databases">
        <title>Bird 10,000 Genomes (B10K) Project - Family phase.</title>
        <authorList>
            <person name="Zhang G."/>
        </authorList>
    </citation>
    <scope>NUCLEOTIDE SEQUENCE [LARGE SCALE GENOMIC DNA]</scope>
    <source>
        <strain evidence="9">B10K-DU-029-53</strain>
    </source>
</reference>
<comment type="catalytic activity">
    <reaction evidence="6">
        <text>1D-myo-inositol 1,4-bisphosphate + H2O = 1D-myo-inositol 4-phosphate + phosphate</text>
        <dbReference type="Rhea" id="RHEA:15553"/>
        <dbReference type="ChEBI" id="CHEBI:15377"/>
        <dbReference type="ChEBI" id="CHEBI:43474"/>
        <dbReference type="ChEBI" id="CHEBI:58282"/>
        <dbReference type="ChEBI" id="CHEBI:58469"/>
        <dbReference type="EC" id="3.1.3.57"/>
    </reaction>
    <physiologicalReaction direction="left-to-right" evidence="6">
        <dbReference type="Rhea" id="RHEA:15554"/>
    </physiologicalReaction>
</comment>
<dbReference type="EMBL" id="VZRZ01008089">
    <property type="protein sequence ID" value="NWW82240.1"/>
    <property type="molecule type" value="Genomic_DNA"/>
</dbReference>
<keyword evidence="4 8" id="KW-0460">Magnesium</keyword>
<keyword evidence="2" id="KW-0452">Lithium</keyword>
<dbReference type="PANTHER" id="PTHR43028:SF3">
    <property type="entry name" value="INOSITOL POLYPHOSPHATE 1-PHOSPHATASE"/>
    <property type="match status" value="1"/>
</dbReference>
<dbReference type="PANTHER" id="PTHR43028">
    <property type="entry name" value="3'(2'),5'-BISPHOSPHATE NUCLEOTIDASE 1"/>
    <property type="match status" value="1"/>
</dbReference>
<name>A0A7K6R889_9PASS</name>
<accession>A0A7K6R889</accession>
<evidence type="ECO:0000256" key="6">
    <source>
        <dbReference type="ARBA" id="ARBA00044478"/>
    </source>
</evidence>
<dbReference type="SUPFAM" id="SSF56655">
    <property type="entry name" value="Carbohydrate phosphatase"/>
    <property type="match status" value="1"/>
</dbReference>
<keyword evidence="3 8" id="KW-0479">Metal-binding</keyword>
<feature type="non-terminal residue" evidence="9">
    <location>
        <position position="1"/>
    </location>
</feature>
<feature type="binding site" evidence="8">
    <location>
        <position position="157"/>
    </location>
    <ligand>
        <name>Mg(2+)</name>
        <dbReference type="ChEBI" id="CHEBI:18420"/>
        <label>1</label>
        <note>catalytic</note>
    </ligand>
</feature>
<comment type="caution">
    <text evidence="9">The sequence shown here is derived from an EMBL/GenBank/DDBJ whole genome shotgun (WGS) entry which is preliminary data.</text>
</comment>
<dbReference type="Gene3D" id="3.30.540.10">
    <property type="entry name" value="Fructose-1,6-Bisphosphatase, subunit A, domain 1"/>
    <property type="match status" value="1"/>
</dbReference>
<evidence type="ECO:0000256" key="7">
    <source>
        <dbReference type="ARBA" id="ARBA00044519"/>
    </source>
</evidence>
<evidence type="ECO:0000256" key="1">
    <source>
        <dbReference type="ARBA" id="ARBA00009759"/>
    </source>
</evidence>
<protein>
    <recommendedName>
        <fullName evidence="7">inositol-1,4-bisphosphate 1-phosphatase</fullName>
        <ecNumber evidence="7">3.1.3.57</ecNumber>
    </recommendedName>
</protein>
<dbReference type="GO" id="GO:0046872">
    <property type="term" value="F:metal ion binding"/>
    <property type="evidence" value="ECO:0007669"/>
    <property type="project" value="UniProtKB-KW"/>
</dbReference>
<evidence type="ECO:0000256" key="8">
    <source>
        <dbReference type="PIRSR" id="PIRSR600760-2"/>
    </source>
</evidence>
<evidence type="ECO:0000256" key="5">
    <source>
        <dbReference type="ARBA" id="ARBA00044465"/>
    </source>
</evidence>
<dbReference type="EC" id="3.1.3.57" evidence="7"/>
<evidence type="ECO:0000256" key="4">
    <source>
        <dbReference type="ARBA" id="ARBA00022842"/>
    </source>
</evidence>
<comment type="similarity">
    <text evidence="1">Belongs to the inositol monophosphatase superfamily.</text>
</comment>
<evidence type="ECO:0000256" key="3">
    <source>
        <dbReference type="ARBA" id="ARBA00022723"/>
    </source>
</evidence>
<keyword evidence="10" id="KW-1185">Reference proteome</keyword>
<comment type="catalytic activity">
    <reaction evidence="5">
        <text>1D-myo-inositol 1,3,4-trisphosphate + H2O = 1D-myo-inositol 3,4-bisphosphate + phosphate</text>
        <dbReference type="Rhea" id="RHEA:70319"/>
        <dbReference type="ChEBI" id="CHEBI:15377"/>
        <dbReference type="ChEBI" id="CHEBI:43474"/>
        <dbReference type="ChEBI" id="CHEBI:58414"/>
        <dbReference type="ChEBI" id="CHEBI:83241"/>
    </reaction>
    <physiologicalReaction direction="left-to-right" evidence="5">
        <dbReference type="Rhea" id="RHEA:70320"/>
    </physiologicalReaction>
</comment>
<dbReference type="PROSITE" id="PS00629">
    <property type="entry name" value="IMP_1"/>
    <property type="match status" value="1"/>
</dbReference>
<organism evidence="9 10">
    <name type="scientific">Climacteris rufus</name>
    <name type="common">rufous treecreeper</name>
    <dbReference type="NCBI Taxonomy" id="47695"/>
    <lineage>
        <taxon>Eukaryota</taxon>
        <taxon>Metazoa</taxon>
        <taxon>Chordata</taxon>
        <taxon>Craniata</taxon>
        <taxon>Vertebrata</taxon>
        <taxon>Euteleostomi</taxon>
        <taxon>Archelosauria</taxon>
        <taxon>Archosauria</taxon>
        <taxon>Dinosauria</taxon>
        <taxon>Saurischia</taxon>
        <taxon>Theropoda</taxon>
        <taxon>Coelurosauria</taxon>
        <taxon>Aves</taxon>
        <taxon>Neognathae</taxon>
        <taxon>Neoaves</taxon>
        <taxon>Telluraves</taxon>
        <taxon>Australaves</taxon>
        <taxon>Passeriformes</taxon>
        <taxon>Climacteridae</taxon>
        <taxon>Climacteris</taxon>
    </lineage>
</organism>
<dbReference type="InterPro" id="IPR020583">
    <property type="entry name" value="Inositol_monoP_metal-BS"/>
</dbReference>
<dbReference type="Gene3D" id="4.10.460.10">
    <property type="entry name" value="Inositol Polyphosphate 1-phosphatase, domain 1"/>
    <property type="match status" value="1"/>
</dbReference>
<evidence type="ECO:0000313" key="9">
    <source>
        <dbReference type="EMBL" id="NWW82240.1"/>
    </source>
</evidence>
<dbReference type="InterPro" id="IPR050725">
    <property type="entry name" value="CysQ/Inositol_MonoPase"/>
</dbReference>
<feature type="non-terminal residue" evidence="9">
    <location>
        <position position="216"/>
    </location>
</feature>
<dbReference type="OrthoDB" id="9977309at2759"/>
<feature type="binding site" evidence="8">
    <location>
        <position position="79"/>
    </location>
    <ligand>
        <name>Mg(2+)</name>
        <dbReference type="ChEBI" id="CHEBI:18420"/>
        <label>1</label>
        <note>catalytic</note>
    </ligand>
</feature>
<evidence type="ECO:0000313" key="10">
    <source>
        <dbReference type="Proteomes" id="UP000580879"/>
    </source>
</evidence>
<feature type="binding site" evidence="8">
    <location>
        <position position="156"/>
    </location>
    <ligand>
        <name>Mg(2+)</name>
        <dbReference type="ChEBI" id="CHEBI:18420"/>
        <label>1</label>
        <note>catalytic</note>
    </ligand>
</feature>
<sequence length="216" mass="23371">MAGLLQALVAVSEKAAEVARLCRAEEPLFRLLVAEKTGPDRNRRFLQDFKTLADVLIQEVIKHDLGTQFPELRGHIHGEESNEFRDAEGGTVTVRVCATPGHTVALLLAVLGPEQTRAAELLAEAVHREVTLGDTELAGIDPGVSPGDVGIWIDPIDSTNEFIRGCEDVVPIDGIVPGGLRSALVLVGAFDRHSGVPVLGVINEPFFQRDSQTHRY</sequence>
<proteinExistence type="inferred from homology"/>
<dbReference type="Proteomes" id="UP000580879">
    <property type="component" value="Unassembled WGS sequence"/>
</dbReference>
<dbReference type="AlphaFoldDB" id="A0A7K6R889"/>
<feature type="binding site" evidence="8">
    <location>
        <position position="154"/>
    </location>
    <ligand>
        <name>Mg(2+)</name>
        <dbReference type="ChEBI" id="CHEBI:18420"/>
        <label>1</label>
        <note>catalytic</note>
    </ligand>
</feature>